<accession>A0ABZ1SY99</accession>
<gene>
    <name evidence="2" type="ORF">OG913_13770</name>
</gene>
<feature type="compositionally biased region" description="Basic and acidic residues" evidence="1">
    <location>
        <begin position="59"/>
        <end position="68"/>
    </location>
</feature>
<feature type="region of interest" description="Disordered" evidence="1">
    <location>
        <begin position="42"/>
        <end position="75"/>
    </location>
</feature>
<name>A0ABZ1SY99_9ACTN</name>
<sequence length="86" mass="9681">MNADVYNSPDGRTSAEPRRERRMEPWVSASFMCAEAMSPSGRIGIRRVHRAHPLGPRGDGNERKKPSRESGPAFDGMWWTILGLNQ</sequence>
<dbReference type="RefSeq" id="WP_142650381.1">
    <property type="nucleotide sequence ID" value="NZ_CP108085.1"/>
</dbReference>
<evidence type="ECO:0000313" key="3">
    <source>
        <dbReference type="Proteomes" id="UP001432011"/>
    </source>
</evidence>
<reference evidence="2" key="1">
    <citation type="submission" date="2022-10" db="EMBL/GenBank/DDBJ databases">
        <title>The complete genomes of actinobacterial strains from the NBC collection.</title>
        <authorList>
            <person name="Joergensen T.S."/>
            <person name="Alvarez Arevalo M."/>
            <person name="Sterndorff E.B."/>
            <person name="Faurdal D."/>
            <person name="Vuksanovic O."/>
            <person name="Mourched A.-S."/>
            <person name="Charusanti P."/>
            <person name="Shaw S."/>
            <person name="Blin K."/>
            <person name="Weber T."/>
        </authorList>
    </citation>
    <scope>NUCLEOTIDE SEQUENCE</scope>
    <source>
        <strain evidence="2">NBC_00254</strain>
    </source>
</reference>
<evidence type="ECO:0000256" key="1">
    <source>
        <dbReference type="SAM" id="MobiDB-lite"/>
    </source>
</evidence>
<proteinExistence type="predicted"/>
<feature type="compositionally biased region" description="Basic and acidic residues" evidence="1">
    <location>
        <begin position="13"/>
        <end position="22"/>
    </location>
</feature>
<protein>
    <submittedName>
        <fullName evidence="2">Uncharacterized protein</fullName>
    </submittedName>
</protein>
<keyword evidence="3" id="KW-1185">Reference proteome</keyword>
<evidence type="ECO:0000313" key="2">
    <source>
        <dbReference type="EMBL" id="WUP78016.1"/>
    </source>
</evidence>
<feature type="region of interest" description="Disordered" evidence="1">
    <location>
        <begin position="1"/>
        <end position="22"/>
    </location>
</feature>
<dbReference type="EMBL" id="CP108085">
    <property type="protein sequence ID" value="WUP78016.1"/>
    <property type="molecule type" value="Genomic_DNA"/>
</dbReference>
<dbReference type="Proteomes" id="UP001432011">
    <property type="component" value="Chromosome"/>
</dbReference>
<organism evidence="2 3">
    <name type="scientific">Microbispora hainanensis</name>
    <dbReference type="NCBI Taxonomy" id="568844"/>
    <lineage>
        <taxon>Bacteria</taxon>
        <taxon>Bacillati</taxon>
        <taxon>Actinomycetota</taxon>
        <taxon>Actinomycetes</taxon>
        <taxon>Streptosporangiales</taxon>
        <taxon>Streptosporangiaceae</taxon>
        <taxon>Microbispora</taxon>
    </lineage>
</organism>